<dbReference type="InterPro" id="IPR039342">
    <property type="entry name" value="TGD2-like"/>
</dbReference>
<sequence length="366" mass="39547">MSVGTTLRSSQSPVTLTSSPSVYVESRKRSYLPGSSCDSLRLVTHGTCNRIYSSLREPFSRSSHSADGAPFSSGLPAAGLLQGAAGLLLIAGTLGMAAKIMWQKAAQVASLPPTYEAILEFPFASGITIGTVVRIRGVDVGSVINVRPCLERIDAKIQVMDSTSYIPRNALVEVNQSGLVGETIIDITPVSPVPRPSVGPLDPGCPSEGLIVCDKERVKGQQGVSMDDLMRLCGKMAKNTKESDVRDFIKTAEHLGDVVGSSKLLLEKLENFAENVEPVVKDLQDRRLFNSLTELLKQASATVHNLRMSKLTLEHKRSFSNSMANLAATLNDMESTSEELTNFFKSGKNQKNMKHLVELLSRLVDG</sequence>
<dbReference type="Pfam" id="PF02470">
    <property type="entry name" value="MlaD"/>
    <property type="match status" value="1"/>
</dbReference>
<feature type="domain" description="Mce/MlaD" evidence="1">
    <location>
        <begin position="114"/>
        <end position="189"/>
    </location>
</feature>
<gene>
    <name evidence="2" type="ORF">GOP47_0006578</name>
</gene>
<dbReference type="EMBL" id="JABFUD020000006">
    <property type="protein sequence ID" value="KAI5078907.1"/>
    <property type="molecule type" value="Genomic_DNA"/>
</dbReference>
<dbReference type="OrthoDB" id="1924069at2759"/>
<dbReference type="GO" id="GO:0009706">
    <property type="term" value="C:chloroplast inner membrane"/>
    <property type="evidence" value="ECO:0007669"/>
    <property type="project" value="TreeGrafter"/>
</dbReference>
<dbReference type="PANTHER" id="PTHR34675">
    <property type="entry name" value="PROTEIN TRIGALACTOSYLDIACYLGLYCEROL 2, CHLOROPLASTIC"/>
    <property type="match status" value="1"/>
</dbReference>
<proteinExistence type="predicted"/>
<dbReference type="GO" id="GO:0005319">
    <property type="term" value="F:lipid transporter activity"/>
    <property type="evidence" value="ECO:0007669"/>
    <property type="project" value="TreeGrafter"/>
</dbReference>
<protein>
    <recommendedName>
        <fullName evidence="1">Mce/MlaD domain-containing protein</fullName>
    </recommendedName>
</protein>
<dbReference type="PANTHER" id="PTHR34675:SF1">
    <property type="entry name" value="PROTEIN TRIGALACTOSYLDIACYLGLYCEROL 2, CHLOROPLASTIC"/>
    <property type="match status" value="1"/>
</dbReference>
<evidence type="ECO:0000259" key="1">
    <source>
        <dbReference type="Pfam" id="PF02470"/>
    </source>
</evidence>
<dbReference type="InterPro" id="IPR003399">
    <property type="entry name" value="Mce/MlaD"/>
</dbReference>
<organism evidence="2 3">
    <name type="scientific">Adiantum capillus-veneris</name>
    <name type="common">Maidenhair fern</name>
    <dbReference type="NCBI Taxonomy" id="13818"/>
    <lineage>
        <taxon>Eukaryota</taxon>
        <taxon>Viridiplantae</taxon>
        <taxon>Streptophyta</taxon>
        <taxon>Embryophyta</taxon>
        <taxon>Tracheophyta</taxon>
        <taxon>Polypodiopsida</taxon>
        <taxon>Polypodiidae</taxon>
        <taxon>Polypodiales</taxon>
        <taxon>Pteridineae</taxon>
        <taxon>Pteridaceae</taxon>
        <taxon>Vittarioideae</taxon>
        <taxon>Adiantum</taxon>
    </lineage>
</organism>
<dbReference type="AlphaFoldDB" id="A0A9D4ZM67"/>
<keyword evidence="3" id="KW-1185">Reference proteome</keyword>
<accession>A0A9D4ZM67</accession>
<evidence type="ECO:0000313" key="3">
    <source>
        <dbReference type="Proteomes" id="UP000886520"/>
    </source>
</evidence>
<evidence type="ECO:0000313" key="2">
    <source>
        <dbReference type="EMBL" id="KAI5078907.1"/>
    </source>
</evidence>
<dbReference type="Proteomes" id="UP000886520">
    <property type="component" value="Chromosome 6"/>
</dbReference>
<dbReference type="GO" id="GO:0005543">
    <property type="term" value="F:phospholipid binding"/>
    <property type="evidence" value="ECO:0007669"/>
    <property type="project" value="TreeGrafter"/>
</dbReference>
<name>A0A9D4ZM67_ADICA</name>
<reference evidence="2" key="1">
    <citation type="submission" date="2021-01" db="EMBL/GenBank/DDBJ databases">
        <title>Adiantum capillus-veneris genome.</title>
        <authorList>
            <person name="Fang Y."/>
            <person name="Liao Q."/>
        </authorList>
    </citation>
    <scope>NUCLEOTIDE SEQUENCE</scope>
    <source>
        <strain evidence="2">H3</strain>
        <tissue evidence="2">Leaf</tissue>
    </source>
</reference>
<comment type="caution">
    <text evidence="2">The sequence shown here is derived from an EMBL/GenBank/DDBJ whole genome shotgun (WGS) entry which is preliminary data.</text>
</comment>